<keyword evidence="2 3" id="KW-0802">TPR repeat</keyword>
<dbReference type="Pfam" id="PF13174">
    <property type="entry name" value="TPR_6"/>
    <property type="match status" value="1"/>
</dbReference>
<dbReference type="InterPro" id="IPR011990">
    <property type="entry name" value="TPR-like_helical_dom_sf"/>
</dbReference>
<dbReference type="SMART" id="SM00028">
    <property type="entry name" value="TPR"/>
    <property type="match status" value="9"/>
</dbReference>
<evidence type="ECO:0008006" key="8">
    <source>
        <dbReference type="Google" id="ProtNLM"/>
    </source>
</evidence>
<dbReference type="GO" id="GO:0000993">
    <property type="term" value="F:RNA polymerase II complex binding"/>
    <property type="evidence" value="ECO:0007669"/>
    <property type="project" value="TreeGrafter"/>
</dbReference>
<feature type="compositionally biased region" description="Basic and acidic residues" evidence="5">
    <location>
        <begin position="1022"/>
        <end position="1033"/>
    </location>
</feature>
<dbReference type="Pfam" id="PF13181">
    <property type="entry name" value="TPR_8"/>
    <property type="match status" value="2"/>
</dbReference>
<dbReference type="OrthoDB" id="343875at2759"/>
<dbReference type="SUPFAM" id="SSF81901">
    <property type="entry name" value="HCP-like"/>
    <property type="match status" value="1"/>
</dbReference>
<dbReference type="InterPro" id="IPR031101">
    <property type="entry name" value="Ctr9"/>
</dbReference>
<dbReference type="Proteomes" id="UP001152607">
    <property type="component" value="Unassembled WGS sequence"/>
</dbReference>
<evidence type="ECO:0000256" key="2">
    <source>
        <dbReference type="ARBA" id="ARBA00022803"/>
    </source>
</evidence>
<accession>A0A9W4UCN0</accession>
<feature type="repeat" description="TPR" evidence="3">
    <location>
        <begin position="791"/>
        <end position="824"/>
    </location>
</feature>
<dbReference type="Gene3D" id="1.25.40.10">
    <property type="entry name" value="Tetratricopeptide repeat domain"/>
    <property type="match status" value="4"/>
</dbReference>
<protein>
    <recommendedName>
        <fullName evidence="8">Tetratricopeptide repeat protein 1</fullName>
    </recommendedName>
</protein>
<evidence type="ECO:0000313" key="7">
    <source>
        <dbReference type="Proteomes" id="UP001152607"/>
    </source>
</evidence>
<feature type="compositionally biased region" description="Basic residues" evidence="5">
    <location>
        <begin position="1034"/>
        <end position="1044"/>
    </location>
</feature>
<dbReference type="Pfam" id="PF13432">
    <property type="entry name" value="TPR_16"/>
    <property type="match status" value="1"/>
</dbReference>
<dbReference type="SUPFAM" id="SSF48452">
    <property type="entry name" value="TPR-like"/>
    <property type="match status" value="2"/>
</dbReference>
<gene>
    <name evidence="6" type="ORF">PDIGIT_LOCUS6287</name>
</gene>
<sequence length="1178" mass="132463">MATSLGANGANGYGSGSGAQSLPARFSKVPNAISVAVTEDGDTIDVEIALDDEIQDDPTELCTLLENEKTAKSTWVTVAIAYAKHDKADVAIEVLIKAKDVWARGRADDRLSILNGLCWLYLFKCRAAPRLNGGDNSIQTKEDFLQLATAQLNEASRISPSYPPLYLARGVLYLLRASLQSSTATTSSVDRVDHLRQAMKCFDDALRNSNNRNLMAKMGKARCNYSLGKYAEALKGYQSVLESSPGLLDPDPRIGIGCCYWQLGFKDDAASAWRRSLELNPGSKVALILLGLYNLHLTSQVPAKDPKFAALTKKAMTEYIAPSMKLDNMYPLTCATLGSWYNVRKDFEKVETLSQRAIQLTDVNAIAGDGWYQLARKEHLLDNTAKAMECYSKSDQARGGDDRGYIPAKFGLAQMRVVMQDYDGAKFRLEKILQQQPTAEAQTLLGTLYAEDVFNAQAAKSSEDKSAELKKALKYLEDVQKAWKDPKKKLVPDSAVLLNLARLYEADHPEKSLKCLEEVEQMELDAIPEEDYPEDIEDENERKTALRELLPPQLLNNMACFHYQSGRYPRARDLFQTALNACVKASAKDETSDTDALVTSISYNLGRTYEVEGMLDDAKGVFEGLLKRHPEYIDAQVRLAYIALRQSPGDEGPKAVKELFTKHESNLEVRALYGWYVNKSKPKRAPGQAEDQEQRHYKHTLQKFDKHDRYSLTGMGNTHLSTAREMRGEELRDKRRKTYERAVEFYNKVLELDPKSAYAAQGIAIALAEDKKDFSTALQIFTKVRDTIKDYNVYMNMGHAYAELKQYARAIENYELALSKDRAHDINILACLGRIWLQRGRQEENLSYLKTALEYSQQALKIAPSQTYLQFNVGLVQFQIATMVNSFDETQRTLQDVKDAQAGLDEAIQTLDDVANKPDTPYPKNDIKQRVLMGRNTIASKLHRTFESQAAYEEANTNKLEQARQLRNAELQRREDEKRKAEEAAAERRRKILEERQKLEEQDREYMEKRADEERRRQELIDDSEIRRTERKANRGKGGKRKKNRDGDVSDSEGGSMSDAPSRRRRATASGTEDVSEGERPKPKKRKLTRKAEQPGKFKSAEFVDSDSDDDVEAEAPAEDGSNVAEEAKASDDEDDNVAAPKATRKTARVISEDEDEDEGVTAPQANGDAASDDEDEE</sequence>
<dbReference type="PROSITE" id="PS50005">
    <property type="entry name" value="TPR"/>
    <property type="match status" value="1"/>
</dbReference>
<evidence type="ECO:0000256" key="1">
    <source>
        <dbReference type="ARBA" id="ARBA00022737"/>
    </source>
</evidence>
<dbReference type="PANTHER" id="PTHR14027">
    <property type="entry name" value="RNA POLYMERASE-ASSOCIATED PROTEIN CTR9"/>
    <property type="match status" value="1"/>
</dbReference>
<feature type="compositionally biased region" description="Basic and acidic residues" evidence="5">
    <location>
        <begin position="1090"/>
        <end position="1102"/>
    </location>
</feature>
<name>A0A9W4UCN0_9PLEO</name>
<evidence type="ECO:0000313" key="6">
    <source>
        <dbReference type="EMBL" id="CAI6333249.1"/>
    </source>
</evidence>
<dbReference type="GO" id="GO:0016593">
    <property type="term" value="C:Cdc73/Paf1 complex"/>
    <property type="evidence" value="ECO:0007669"/>
    <property type="project" value="TreeGrafter"/>
</dbReference>
<dbReference type="EMBL" id="CAOQHR010000004">
    <property type="protein sequence ID" value="CAI6333249.1"/>
    <property type="molecule type" value="Genomic_DNA"/>
</dbReference>
<dbReference type="GO" id="GO:0006368">
    <property type="term" value="P:transcription elongation by RNA polymerase II"/>
    <property type="evidence" value="ECO:0007669"/>
    <property type="project" value="TreeGrafter"/>
</dbReference>
<dbReference type="AlphaFoldDB" id="A0A9W4UCN0"/>
<feature type="coiled-coil region" evidence="4">
    <location>
        <begin position="952"/>
        <end position="1016"/>
    </location>
</feature>
<evidence type="ECO:0000256" key="5">
    <source>
        <dbReference type="SAM" id="MobiDB-lite"/>
    </source>
</evidence>
<comment type="caution">
    <text evidence="6">The sequence shown here is derived from an EMBL/GenBank/DDBJ whole genome shotgun (WGS) entry which is preliminary data.</text>
</comment>
<keyword evidence="1" id="KW-0677">Repeat</keyword>
<proteinExistence type="predicted"/>
<dbReference type="GO" id="GO:0006355">
    <property type="term" value="P:regulation of DNA-templated transcription"/>
    <property type="evidence" value="ECO:0007669"/>
    <property type="project" value="InterPro"/>
</dbReference>
<feature type="region of interest" description="Disordered" evidence="5">
    <location>
        <begin position="1022"/>
        <end position="1178"/>
    </location>
</feature>
<organism evidence="6 7">
    <name type="scientific">Periconia digitata</name>
    <dbReference type="NCBI Taxonomy" id="1303443"/>
    <lineage>
        <taxon>Eukaryota</taxon>
        <taxon>Fungi</taxon>
        <taxon>Dikarya</taxon>
        <taxon>Ascomycota</taxon>
        <taxon>Pezizomycotina</taxon>
        <taxon>Dothideomycetes</taxon>
        <taxon>Pleosporomycetidae</taxon>
        <taxon>Pleosporales</taxon>
        <taxon>Massarineae</taxon>
        <taxon>Periconiaceae</taxon>
        <taxon>Periconia</taxon>
    </lineage>
</organism>
<dbReference type="InterPro" id="IPR019734">
    <property type="entry name" value="TPR_rpt"/>
</dbReference>
<evidence type="ECO:0000256" key="4">
    <source>
        <dbReference type="SAM" id="Coils"/>
    </source>
</evidence>
<keyword evidence="7" id="KW-1185">Reference proteome</keyword>
<keyword evidence="4" id="KW-0175">Coiled coil</keyword>
<feature type="compositionally biased region" description="Acidic residues" evidence="5">
    <location>
        <begin position="1104"/>
        <end position="1118"/>
    </location>
</feature>
<reference evidence="6" key="1">
    <citation type="submission" date="2023-01" db="EMBL/GenBank/DDBJ databases">
        <authorList>
            <person name="Van Ghelder C."/>
            <person name="Rancurel C."/>
        </authorList>
    </citation>
    <scope>NUCLEOTIDE SEQUENCE</scope>
    <source>
        <strain evidence="6">CNCM I-4278</strain>
    </source>
</reference>
<dbReference type="PANTHER" id="PTHR14027:SF2">
    <property type="entry name" value="RNA POLYMERASE-ASSOCIATED PROTEIN CTR9 HOMOLOG"/>
    <property type="match status" value="1"/>
</dbReference>
<evidence type="ECO:0000256" key="3">
    <source>
        <dbReference type="PROSITE-ProRule" id="PRU00339"/>
    </source>
</evidence>